<feature type="domain" description="NAD-dependent epimerase/dehydratase" evidence="3">
    <location>
        <begin position="10"/>
        <end position="213"/>
    </location>
</feature>
<dbReference type="CDD" id="cd05227">
    <property type="entry name" value="AR_SDR_e"/>
    <property type="match status" value="1"/>
</dbReference>
<dbReference type="InterPro" id="IPR050425">
    <property type="entry name" value="NAD(P)_dehydrat-like"/>
</dbReference>
<dbReference type="GO" id="GO:0016616">
    <property type="term" value="F:oxidoreductase activity, acting on the CH-OH group of donors, NAD or NADP as acceptor"/>
    <property type="evidence" value="ECO:0007669"/>
    <property type="project" value="TreeGrafter"/>
</dbReference>
<sequence length="340" mass="37030">MPSPSEQTLLVTGANGFVAQHIINEALTRGYNVRGTVRTSSSAAKVRSVFSSHGPKFSVAVVPDLTNKDLYAPAFAESPAPITGVINVAAPFSLKVDDPVTQLLNPAVHSAVTVLEATRQFGPYVRRVVNTSSFACILDLSKGYRPGYTYTEKDWNPMTHEEAAKADNAAAYCASKALAEKAMWDWVEKEKPSFSLTTIQPPWIFGPHLTPIDDLSHLNESSEALWHLVGAKEVPAVDFAGFADVRVVAKAHIEAFERPEAAGERFLCGQHFDYQSAVDALRETMPQLKERLPVGTPGAGKTQDIYQLDGSKAERVLGIKYIPLEVTMKDSFEQLLAAEA</sequence>
<dbReference type="Proteomes" id="UP000024376">
    <property type="component" value="Unassembled WGS sequence"/>
</dbReference>
<keyword evidence="1" id="KW-0560">Oxidoreductase</keyword>
<protein>
    <submittedName>
        <fullName evidence="4">NAD dependent epimerase/dehydratase</fullName>
    </submittedName>
</protein>
<dbReference type="AlphaFoldDB" id="A0A024S507"/>
<proteinExistence type="inferred from homology"/>
<reference evidence="5" key="1">
    <citation type="journal article" date="2013" name="Ind. Biotechnol.">
        <title>Comparative genomics analysis of Trichoderma reesei strains.</title>
        <authorList>
            <person name="Koike H."/>
            <person name="Aerts A."/>
            <person name="LaButti K."/>
            <person name="Grigoriev I.V."/>
            <person name="Baker S.E."/>
        </authorList>
    </citation>
    <scope>NUCLEOTIDE SEQUENCE [LARGE SCALE GENOMIC DNA]</scope>
    <source>
        <strain evidence="5">ATCC 56765 / BCRC 32924 / NRRL 11460 / Rut C-30</strain>
    </source>
</reference>
<dbReference type="PANTHER" id="PTHR10366:SF564">
    <property type="entry name" value="STEROL-4-ALPHA-CARBOXYLATE 3-DEHYDROGENASE, DECARBOXYLATING"/>
    <property type="match status" value="1"/>
</dbReference>
<dbReference type="PANTHER" id="PTHR10366">
    <property type="entry name" value="NAD DEPENDENT EPIMERASE/DEHYDRATASE"/>
    <property type="match status" value="1"/>
</dbReference>
<evidence type="ECO:0000256" key="1">
    <source>
        <dbReference type="ARBA" id="ARBA00023002"/>
    </source>
</evidence>
<dbReference type="OrthoDB" id="2735536at2759"/>
<dbReference type="HOGENOM" id="CLU_007383_9_2_1"/>
<gene>
    <name evidence="4" type="ORF">M419DRAFT_113881</name>
</gene>
<name>A0A024S507_HYPJR</name>
<dbReference type="InterPro" id="IPR001509">
    <property type="entry name" value="Epimerase_deHydtase"/>
</dbReference>
<evidence type="ECO:0000256" key="2">
    <source>
        <dbReference type="ARBA" id="ARBA00023445"/>
    </source>
</evidence>
<evidence type="ECO:0000313" key="4">
    <source>
        <dbReference type="EMBL" id="ETR99585.1"/>
    </source>
</evidence>
<accession>A0A024S507</accession>
<evidence type="ECO:0000259" key="3">
    <source>
        <dbReference type="Pfam" id="PF01370"/>
    </source>
</evidence>
<comment type="similarity">
    <text evidence="2">Belongs to the NAD(P)-dependent epimerase/dehydratase family. Dihydroflavonol-4-reductase subfamily.</text>
</comment>
<dbReference type="InterPro" id="IPR036291">
    <property type="entry name" value="NAD(P)-bd_dom_sf"/>
</dbReference>
<dbReference type="SUPFAM" id="SSF51735">
    <property type="entry name" value="NAD(P)-binding Rossmann-fold domains"/>
    <property type="match status" value="1"/>
</dbReference>
<dbReference type="EMBL" id="KI911156">
    <property type="protein sequence ID" value="ETR99585.1"/>
    <property type="molecule type" value="Genomic_DNA"/>
</dbReference>
<organism evidence="4 5">
    <name type="scientific">Hypocrea jecorina (strain ATCC 56765 / BCRC 32924 / NRRL 11460 / Rut C-30)</name>
    <name type="common">Trichoderma reesei</name>
    <dbReference type="NCBI Taxonomy" id="1344414"/>
    <lineage>
        <taxon>Eukaryota</taxon>
        <taxon>Fungi</taxon>
        <taxon>Dikarya</taxon>
        <taxon>Ascomycota</taxon>
        <taxon>Pezizomycotina</taxon>
        <taxon>Sordariomycetes</taxon>
        <taxon>Hypocreomycetidae</taxon>
        <taxon>Hypocreales</taxon>
        <taxon>Hypocreaceae</taxon>
        <taxon>Trichoderma</taxon>
    </lineage>
</organism>
<dbReference type="Pfam" id="PF01370">
    <property type="entry name" value="Epimerase"/>
    <property type="match status" value="1"/>
</dbReference>
<dbReference type="KEGG" id="trr:M419DRAFT_113881"/>
<dbReference type="Gene3D" id="3.40.50.720">
    <property type="entry name" value="NAD(P)-binding Rossmann-like Domain"/>
    <property type="match status" value="1"/>
</dbReference>
<evidence type="ECO:0000313" key="5">
    <source>
        <dbReference type="Proteomes" id="UP000024376"/>
    </source>
</evidence>